<dbReference type="Pfam" id="PF13145">
    <property type="entry name" value="Rotamase_2"/>
    <property type="match status" value="1"/>
</dbReference>
<evidence type="ECO:0000313" key="15">
    <source>
        <dbReference type="Proteomes" id="UP000051643"/>
    </source>
</evidence>
<keyword evidence="2" id="KW-1003">Cell membrane</keyword>
<keyword evidence="12" id="KW-0175">Coiled coil</keyword>
<dbReference type="InterPro" id="IPR027304">
    <property type="entry name" value="Trigger_fact/SurA_dom_sf"/>
</dbReference>
<evidence type="ECO:0000256" key="5">
    <source>
        <dbReference type="ARBA" id="ARBA00022989"/>
    </source>
</evidence>
<proteinExistence type="inferred from homology"/>
<sequence length="706" mass="79109">MAVLNKIRQRSVFLIIIIALALFSFVLADVIRNGGFSSQKDQNTIATINGEEVSREDFARQVEGYQRQMGANASTSQAVNQVWEQTLRETILKEELEKLGIRAGKAQIREVMRVQMGNNPAFRNEAGMFDENRVREYIASLRSTQPEAYEQWLQMEENMGDIARQNMYFSMVTAGIGATITEAEQAYRFQNNSVDLRFVQLPYSSVSDDEVEVTKDEIRAYIKENPSQFQTEASRNIRYVYFEEKASDEDVKETEEALNSMRENRVEYNAVTSSNDTLPGFNTTNDYEDFVEANSDLPYDDRFKFKNELPSEFADDLFNLNEGETFGPYKHDGYFKLSKLVETKEIPDSTKASHILVAYQGQQFAPDVTRSKEEAKALADSLANVIRGNKEKFAELAAEFSSDRSNNQDGGDLGYFGPGDMVSEFDNYVLENNPGGVGVVETDFGFHVIHIEEQTEREKAVKIATIARELEASERSRNNLFNETTKFEIAAGEGDFTKVAKEGNYNIRTVNNVKALDENIPGVGQQRRIVQWAFEDEASVGDIKRFDIPSGYVVAQLTAKNKEGLMTAENASSKVLPILTKEKKAEILKGKINSKNLQKIASKNNTIVQTANAVNLGSPTLPGAGREPEVVGSVFALEPGSVSNPIAGNNGVYVVELESKNEAPAMNSYQGIAQQETAQRRQNASQRLFEALREKAEIEDNRARFY</sequence>
<evidence type="ECO:0000256" key="8">
    <source>
        <dbReference type="ARBA" id="ARBA00038408"/>
    </source>
</evidence>
<dbReference type="AlphaFoldDB" id="A0A0Q9Z532"/>
<dbReference type="InterPro" id="IPR052029">
    <property type="entry name" value="PpiD_chaperone"/>
</dbReference>
<evidence type="ECO:0000259" key="13">
    <source>
        <dbReference type="PROSITE" id="PS50198"/>
    </source>
</evidence>
<feature type="coiled-coil region" evidence="12">
    <location>
        <begin position="244"/>
        <end position="271"/>
    </location>
</feature>
<dbReference type="RefSeq" id="WP_057482669.1">
    <property type="nucleotide sequence ID" value="NZ_BMWR01000004.1"/>
</dbReference>
<evidence type="ECO:0000256" key="9">
    <source>
        <dbReference type="ARBA" id="ARBA00040743"/>
    </source>
</evidence>
<dbReference type="Pfam" id="PF13623">
    <property type="entry name" value="SurA_N_2"/>
    <property type="match status" value="1"/>
</dbReference>
<dbReference type="PANTHER" id="PTHR47529">
    <property type="entry name" value="PEPTIDYL-PROLYL CIS-TRANS ISOMERASE D"/>
    <property type="match status" value="1"/>
</dbReference>
<dbReference type="InterPro" id="IPR046357">
    <property type="entry name" value="PPIase_dom_sf"/>
</dbReference>
<dbReference type="PANTHER" id="PTHR47529:SF1">
    <property type="entry name" value="PERIPLASMIC CHAPERONE PPID"/>
    <property type="match status" value="1"/>
</dbReference>
<dbReference type="PROSITE" id="PS50198">
    <property type="entry name" value="PPIC_PPIASE_2"/>
    <property type="match status" value="2"/>
</dbReference>
<feature type="domain" description="PpiC" evidence="13">
    <location>
        <begin position="347"/>
        <end position="453"/>
    </location>
</feature>
<protein>
    <recommendedName>
        <fullName evidence="9">Periplasmic chaperone PpiD</fullName>
    </recommendedName>
    <alternativeName>
        <fullName evidence="10">Periplasmic folding chaperone</fullName>
    </alternativeName>
</protein>
<evidence type="ECO:0000256" key="6">
    <source>
        <dbReference type="ARBA" id="ARBA00023136"/>
    </source>
</evidence>
<dbReference type="SUPFAM" id="SSF54534">
    <property type="entry name" value="FKBP-like"/>
    <property type="match status" value="1"/>
</dbReference>
<keyword evidence="7" id="KW-0143">Chaperone</keyword>
<comment type="caution">
    <text evidence="14">The sequence shown here is derived from an EMBL/GenBank/DDBJ whole genome shotgun (WGS) entry which is preliminary data.</text>
</comment>
<evidence type="ECO:0000256" key="1">
    <source>
        <dbReference type="ARBA" id="ARBA00004382"/>
    </source>
</evidence>
<evidence type="ECO:0000256" key="2">
    <source>
        <dbReference type="ARBA" id="ARBA00022475"/>
    </source>
</evidence>
<dbReference type="Proteomes" id="UP000051643">
    <property type="component" value="Unassembled WGS sequence"/>
</dbReference>
<gene>
    <name evidence="14" type="ORF">APR42_09640</name>
</gene>
<dbReference type="InterPro" id="IPR023058">
    <property type="entry name" value="PPIase_PpiC_CS"/>
</dbReference>
<keyword evidence="3" id="KW-0997">Cell inner membrane</keyword>
<evidence type="ECO:0000256" key="10">
    <source>
        <dbReference type="ARBA" id="ARBA00042775"/>
    </source>
</evidence>
<dbReference type="Gene3D" id="3.10.50.40">
    <property type="match status" value="1"/>
</dbReference>
<dbReference type="OrthoDB" id="9812372at2"/>
<dbReference type="GO" id="GO:0005886">
    <property type="term" value="C:plasma membrane"/>
    <property type="evidence" value="ECO:0007669"/>
    <property type="project" value="UniProtKB-SubCell"/>
</dbReference>
<keyword evidence="11 14" id="KW-0413">Isomerase</keyword>
<keyword evidence="11" id="KW-0697">Rotamase</keyword>
<evidence type="ECO:0000256" key="7">
    <source>
        <dbReference type="ARBA" id="ARBA00023186"/>
    </source>
</evidence>
<keyword evidence="5" id="KW-1133">Transmembrane helix</keyword>
<dbReference type="InterPro" id="IPR000297">
    <property type="entry name" value="PPIase_PpiC"/>
</dbReference>
<dbReference type="STRING" id="270918.APR42_09640"/>
<dbReference type="PROSITE" id="PS01096">
    <property type="entry name" value="PPIC_PPIASE_1"/>
    <property type="match status" value="1"/>
</dbReference>
<dbReference type="Gene3D" id="1.10.8.1040">
    <property type="match status" value="1"/>
</dbReference>
<evidence type="ECO:0000256" key="12">
    <source>
        <dbReference type="SAM" id="Coils"/>
    </source>
</evidence>
<evidence type="ECO:0000256" key="3">
    <source>
        <dbReference type="ARBA" id="ARBA00022519"/>
    </source>
</evidence>
<comment type="similarity">
    <text evidence="8">Belongs to the PpiD chaperone family.</text>
</comment>
<name>A0A0Q9Z532_9FLAO</name>
<dbReference type="EMBL" id="LKTP01000034">
    <property type="protein sequence ID" value="KRG27996.1"/>
    <property type="molecule type" value="Genomic_DNA"/>
</dbReference>
<keyword evidence="15" id="KW-1185">Reference proteome</keyword>
<dbReference type="SUPFAM" id="SSF109998">
    <property type="entry name" value="Triger factor/SurA peptide-binding domain-like"/>
    <property type="match status" value="1"/>
</dbReference>
<evidence type="ECO:0000313" key="14">
    <source>
        <dbReference type="EMBL" id="KRG27996.1"/>
    </source>
</evidence>
<keyword evidence="6" id="KW-0472">Membrane</keyword>
<dbReference type="GO" id="GO:0003755">
    <property type="term" value="F:peptidyl-prolyl cis-trans isomerase activity"/>
    <property type="evidence" value="ECO:0007669"/>
    <property type="project" value="UniProtKB-KW"/>
</dbReference>
<evidence type="ECO:0000256" key="11">
    <source>
        <dbReference type="PROSITE-ProRule" id="PRU00278"/>
    </source>
</evidence>
<keyword evidence="4" id="KW-0812">Transmembrane</keyword>
<feature type="domain" description="PpiC" evidence="13">
    <location>
        <begin position="549"/>
        <end position="659"/>
    </location>
</feature>
<comment type="subcellular location">
    <subcellularLocation>
        <location evidence="1">Cell inner membrane</location>
        <topology evidence="1">Single-pass type II membrane protein</topology>
        <orientation evidence="1">Periplasmic side</orientation>
    </subcellularLocation>
</comment>
<evidence type="ECO:0000256" key="4">
    <source>
        <dbReference type="ARBA" id="ARBA00022692"/>
    </source>
</evidence>
<reference evidence="14" key="1">
    <citation type="submission" date="2015-10" db="EMBL/GenBank/DDBJ databases">
        <title>Draft genome sequence of Salegentibacter mishustinae KCTC 12263.</title>
        <authorList>
            <person name="Lin W."/>
            <person name="Zheng Q."/>
        </authorList>
    </citation>
    <scope>NUCLEOTIDE SEQUENCE [LARGE SCALE GENOMIC DNA]</scope>
    <source>
        <strain evidence="14">KCTC 12263</strain>
    </source>
</reference>
<organism evidence="14 15">
    <name type="scientific">Salegentibacter mishustinae</name>
    <dbReference type="NCBI Taxonomy" id="270918"/>
    <lineage>
        <taxon>Bacteria</taxon>
        <taxon>Pseudomonadati</taxon>
        <taxon>Bacteroidota</taxon>
        <taxon>Flavobacteriia</taxon>
        <taxon>Flavobacteriales</taxon>
        <taxon>Flavobacteriaceae</taxon>
        <taxon>Salegentibacter</taxon>
    </lineage>
</organism>
<accession>A0A0Q9Z532</accession>
<dbReference type="Pfam" id="PF13616">
    <property type="entry name" value="Rotamase_3"/>
    <property type="match status" value="1"/>
</dbReference>